<evidence type="ECO:0008006" key="5">
    <source>
        <dbReference type="Google" id="ProtNLM"/>
    </source>
</evidence>
<dbReference type="EMBL" id="CP119964">
    <property type="protein sequence ID" value="WFD40673.1"/>
    <property type="molecule type" value="Genomic_DNA"/>
</dbReference>
<evidence type="ECO:0000256" key="1">
    <source>
        <dbReference type="SAM" id="MobiDB-lite"/>
    </source>
</evidence>
<dbReference type="GeneID" id="85227312"/>
<keyword evidence="2" id="KW-0472">Membrane</keyword>
<evidence type="ECO:0000313" key="3">
    <source>
        <dbReference type="EMBL" id="WFD40673.1"/>
    </source>
</evidence>
<keyword evidence="2" id="KW-0812">Transmembrane</keyword>
<keyword evidence="4" id="KW-1185">Reference proteome</keyword>
<feature type="region of interest" description="Disordered" evidence="1">
    <location>
        <begin position="26"/>
        <end position="56"/>
    </location>
</feature>
<evidence type="ECO:0000256" key="2">
    <source>
        <dbReference type="SAM" id="Phobius"/>
    </source>
</evidence>
<dbReference type="Proteomes" id="UP001217754">
    <property type="component" value="Chromosome 7"/>
</dbReference>
<protein>
    <recommendedName>
        <fullName evidence="5">Thioredoxin-like fold domain-containing protein</fullName>
    </recommendedName>
</protein>
<dbReference type="RefSeq" id="XP_060123570.1">
    <property type="nucleotide sequence ID" value="XM_060267587.1"/>
</dbReference>
<dbReference type="AlphaFoldDB" id="A0AAF0F952"/>
<reference evidence="3" key="1">
    <citation type="submission" date="2023-03" db="EMBL/GenBank/DDBJ databases">
        <title>Mating type loci evolution in Malassezia.</title>
        <authorList>
            <person name="Coelho M.A."/>
        </authorList>
    </citation>
    <scope>NUCLEOTIDE SEQUENCE</scope>
    <source>
        <strain evidence="3">CBS 9431</strain>
    </source>
</reference>
<keyword evidence="2" id="KW-1133">Transmembrane helix</keyword>
<sequence length="307" mass="34868">MEGDAADLKARNVSFSPMKDYIQLQDGQEASKLSDARQPLKSTPKKSALKPGHQTRLPNAERYQYPDPLLRRLRLINGRGKPVDLKAEFRDAKLVLFYFSSQWNAQHAKGTSRLVADLCRKYPHEIKVIYVSVDTEEKHYIAATRNQPWLSMEWNDGSSENPEEEKKDEKEERKGPQESFLLADDSDLDASVVAADPAGTSYVRPFSRVYMAFKLNILMTPQIAVYNIPRHKFLDTNVRLSRLKPGRAQATIDIWLRGEPSPSINLTDMVYTVPWTAALVVVAIAYCLVAMLGGEQMYISNMIKRFS</sequence>
<organism evidence="3 4">
    <name type="scientific">Malassezia japonica</name>
    <dbReference type="NCBI Taxonomy" id="223818"/>
    <lineage>
        <taxon>Eukaryota</taxon>
        <taxon>Fungi</taxon>
        <taxon>Dikarya</taxon>
        <taxon>Basidiomycota</taxon>
        <taxon>Ustilaginomycotina</taxon>
        <taxon>Malasseziomycetes</taxon>
        <taxon>Malasseziales</taxon>
        <taxon>Malasseziaceae</taxon>
        <taxon>Malassezia</taxon>
    </lineage>
</organism>
<gene>
    <name evidence="3" type="ORF">MJAP1_003661</name>
</gene>
<feature type="transmembrane region" description="Helical" evidence="2">
    <location>
        <begin position="273"/>
        <end position="294"/>
    </location>
</feature>
<feature type="region of interest" description="Disordered" evidence="1">
    <location>
        <begin position="152"/>
        <end position="179"/>
    </location>
</feature>
<name>A0AAF0F952_9BASI</name>
<evidence type="ECO:0000313" key="4">
    <source>
        <dbReference type="Proteomes" id="UP001217754"/>
    </source>
</evidence>
<accession>A0AAF0F952</accession>
<feature type="compositionally biased region" description="Basic and acidic residues" evidence="1">
    <location>
        <begin position="164"/>
        <end position="176"/>
    </location>
</feature>
<proteinExistence type="predicted"/>
<dbReference type="Gene3D" id="3.40.30.10">
    <property type="entry name" value="Glutaredoxin"/>
    <property type="match status" value="1"/>
</dbReference>